<dbReference type="PANTHER" id="PTHR30442:SF0">
    <property type="entry name" value="FE(3+) DICITRATE TRANSPORT PROTEIN FECA"/>
    <property type="match status" value="1"/>
</dbReference>
<feature type="signal peptide" evidence="12">
    <location>
        <begin position="1"/>
        <end position="24"/>
    </location>
</feature>
<dbReference type="Pfam" id="PF07715">
    <property type="entry name" value="Plug"/>
    <property type="match status" value="1"/>
</dbReference>
<organism evidence="14 15">
    <name type="scientific">Pseudoalteromonas porphyrae</name>
    <dbReference type="NCBI Taxonomy" id="187330"/>
    <lineage>
        <taxon>Bacteria</taxon>
        <taxon>Pseudomonadati</taxon>
        <taxon>Pseudomonadota</taxon>
        <taxon>Gammaproteobacteria</taxon>
        <taxon>Alteromonadales</taxon>
        <taxon>Pseudoalteromonadaceae</taxon>
        <taxon>Pseudoalteromonas</taxon>
    </lineage>
</organism>
<dbReference type="STRING" id="187330.AMS58_12385"/>
<dbReference type="SMART" id="SM00965">
    <property type="entry name" value="STN"/>
    <property type="match status" value="1"/>
</dbReference>
<keyword evidence="6" id="KW-0408">Iron</keyword>
<feature type="domain" description="Secretin/TonB short N-terminal" evidence="13">
    <location>
        <begin position="51"/>
        <end position="101"/>
    </location>
</feature>
<keyword evidence="8 10" id="KW-0472">Membrane</keyword>
<dbReference type="SUPFAM" id="SSF56935">
    <property type="entry name" value="Porins"/>
    <property type="match status" value="1"/>
</dbReference>
<gene>
    <name evidence="14" type="ORF">ADS77_04540</name>
</gene>
<dbReference type="PATRIC" id="fig|187330.3.peg.2669"/>
<dbReference type="PROSITE" id="PS52016">
    <property type="entry name" value="TONB_DEPENDENT_REC_3"/>
    <property type="match status" value="1"/>
</dbReference>
<dbReference type="InterPro" id="IPR011662">
    <property type="entry name" value="Secretin/TonB_short_N"/>
</dbReference>
<feature type="chain" id="PRO_5005870578" description="Secretin/TonB short N-terminal domain-containing protein" evidence="12">
    <location>
        <begin position="25"/>
        <end position="980"/>
    </location>
</feature>
<keyword evidence="3 10" id="KW-1134">Transmembrane beta strand</keyword>
<dbReference type="Gene3D" id="3.55.50.30">
    <property type="match status" value="1"/>
</dbReference>
<dbReference type="GO" id="GO:0009279">
    <property type="term" value="C:cell outer membrane"/>
    <property type="evidence" value="ECO:0007669"/>
    <property type="project" value="UniProtKB-SubCell"/>
</dbReference>
<evidence type="ECO:0000256" key="10">
    <source>
        <dbReference type="PROSITE-ProRule" id="PRU01360"/>
    </source>
</evidence>
<evidence type="ECO:0000256" key="7">
    <source>
        <dbReference type="ARBA" id="ARBA00023077"/>
    </source>
</evidence>
<evidence type="ECO:0000256" key="11">
    <source>
        <dbReference type="RuleBase" id="RU003357"/>
    </source>
</evidence>
<proteinExistence type="inferred from homology"/>
<dbReference type="EMBL" id="LHPH01000004">
    <property type="protein sequence ID" value="KPH64553.1"/>
    <property type="molecule type" value="Genomic_DNA"/>
</dbReference>
<reference evidence="14 15" key="1">
    <citation type="submission" date="2015-08" db="EMBL/GenBank/DDBJ databases">
        <title>Draft Genome Sequence of Pseudoalteromonas porphyrae UCD-SED14.</title>
        <authorList>
            <person name="Coil D.A."/>
            <person name="Jospin G."/>
            <person name="Lee R.D."/>
            <person name="Eisen J.A."/>
        </authorList>
    </citation>
    <scope>NUCLEOTIDE SEQUENCE [LARGE SCALE GENOMIC DNA]</scope>
    <source>
        <strain evidence="14 15">UCD-SED14</strain>
    </source>
</reference>
<evidence type="ECO:0000256" key="12">
    <source>
        <dbReference type="SAM" id="SignalP"/>
    </source>
</evidence>
<evidence type="ECO:0000313" key="15">
    <source>
        <dbReference type="Proteomes" id="UP000037848"/>
    </source>
</evidence>
<accession>A0A0N1EQX8</accession>
<evidence type="ECO:0000256" key="8">
    <source>
        <dbReference type="ARBA" id="ARBA00023136"/>
    </source>
</evidence>
<keyword evidence="15" id="KW-1185">Reference proteome</keyword>
<comment type="similarity">
    <text evidence="10 11">Belongs to the TonB-dependent receptor family.</text>
</comment>
<evidence type="ECO:0000256" key="2">
    <source>
        <dbReference type="ARBA" id="ARBA00022448"/>
    </source>
</evidence>
<protein>
    <recommendedName>
        <fullName evidence="13">Secretin/TonB short N-terminal domain-containing protein</fullName>
    </recommendedName>
</protein>
<dbReference type="InterPro" id="IPR000531">
    <property type="entry name" value="Beta-barrel_TonB"/>
</dbReference>
<sequence>MKKMQLSSLALAIGLSTVGVEAYASSDILMLDIKPQPLETTLNLIATQANMTLVFDPKLVDSLTAPQLQGPATVRDVLMQVLNNTGIEATIDGNTIILKKLSNSQSATELSALSVVGSYIAPGMFDEASVESQDLPYLKTSSNVQLNSGYIEQFRGTSAGDMLKGIPGVEVGEARNGGAIDVNIRGVQGQNRVPVVVDGSIQSTTVYRGYAGIADRSYIDPDLISTVSIDKGPTNSAQGMGAVGGVVVMETLKSDDILRNGQQHGVRIKGGMQSNSIDAQSDFDATPRNDAPDLVTSDGEFINIAYATAQEGFDLVVAASHRDIGNYFAGNDGRERYFYDEEVSDWKQIDGEWVEKKRIVINEGIARFYKSGEEVLNTSNKNTSVLVKPTFHINDDSSLELSYRKYKAVYGEIMASQIFRNTGDTLKQWKSSEQDIDTYSARYKYTSPDNPLLKNLKVNLWHTSTDSKAYNGSVFSNPREGNERPPTHDCESCVDVLYLAKTESLRTGFDISNQSILQGTDYGVISFDYGYSFQKESIGPGSDVQYSQEDIDTNRFHRDGDRYESSVFLQTKWSPVDWLSFEAGGRYSWFRVQENNDYREEDVRRFKEIFLLKQSDETLERIGHVRWLPDENGDYTDANDPRVTGVGTVNLGELGSVDISEVDYNLAFLGFETQESLGTYTVYPGASRKQNGFAPNFAVNMQLSESWLAYARYSEALRMPSIMESTRGWSVSRNILDIRPEHAKNKEIGFSFISDDLFTGLTMRAKVAYFDNKIEDYITRHTISDDNLSATDIGLAMGNTDSFNTKGFEFQSRFEVGGFYADLSATYYTEAELCDAEVAQTFRDNPYANRQGDIPDCSKTGFSGMYVANHIPPQKSVAAILGVKFLDDSLDIGTRITYTGKPDTDYDSKLSWQNYHGSAPHVPTVAYTLIDAYINYKITDNMDVNFNIANLTNEFYLDALALSLIAGPGRTSQLTFTARF</sequence>
<dbReference type="Pfam" id="PF07660">
    <property type="entry name" value="STN"/>
    <property type="match status" value="1"/>
</dbReference>
<evidence type="ECO:0000313" key="14">
    <source>
        <dbReference type="EMBL" id="KPH64553.1"/>
    </source>
</evidence>
<keyword evidence="2 10" id="KW-0813">Transport</keyword>
<evidence type="ECO:0000256" key="3">
    <source>
        <dbReference type="ARBA" id="ARBA00022452"/>
    </source>
</evidence>
<dbReference type="Gene3D" id="2.170.130.10">
    <property type="entry name" value="TonB-dependent receptor, plug domain"/>
    <property type="match status" value="1"/>
</dbReference>
<evidence type="ECO:0000256" key="5">
    <source>
        <dbReference type="ARBA" id="ARBA00022692"/>
    </source>
</evidence>
<evidence type="ECO:0000256" key="4">
    <source>
        <dbReference type="ARBA" id="ARBA00022496"/>
    </source>
</evidence>
<dbReference type="Pfam" id="PF00593">
    <property type="entry name" value="TonB_dep_Rec_b-barrel"/>
    <property type="match status" value="1"/>
</dbReference>
<evidence type="ECO:0000256" key="9">
    <source>
        <dbReference type="ARBA" id="ARBA00023237"/>
    </source>
</evidence>
<dbReference type="Gene3D" id="2.40.170.20">
    <property type="entry name" value="TonB-dependent receptor, beta-barrel domain"/>
    <property type="match status" value="1"/>
</dbReference>
<evidence type="ECO:0000256" key="6">
    <source>
        <dbReference type="ARBA" id="ARBA00023004"/>
    </source>
</evidence>
<dbReference type="InterPro" id="IPR036942">
    <property type="entry name" value="Beta-barrel_TonB_sf"/>
</dbReference>
<evidence type="ECO:0000256" key="1">
    <source>
        <dbReference type="ARBA" id="ARBA00004571"/>
    </source>
</evidence>
<evidence type="ECO:0000259" key="13">
    <source>
        <dbReference type="SMART" id="SM00965"/>
    </source>
</evidence>
<comment type="subcellular location">
    <subcellularLocation>
        <location evidence="1 10">Cell outer membrane</location>
        <topology evidence="1 10">Multi-pass membrane protein</topology>
    </subcellularLocation>
</comment>
<dbReference type="PANTHER" id="PTHR30442">
    <property type="entry name" value="IRON III DICITRATE TRANSPORT PROTEIN FECA"/>
    <property type="match status" value="1"/>
</dbReference>
<keyword evidence="4" id="KW-0406">Ion transport</keyword>
<dbReference type="GO" id="GO:0033214">
    <property type="term" value="P:siderophore-iron import into cell"/>
    <property type="evidence" value="ECO:0007669"/>
    <property type="project" value="TreeGrafter"/>
</dbReference>
<keyword evidence="4" id="KW-0410">Iron transport</keyword>
<dbReference type="AlphaFoldDB" id="A0A0N1EQX8"/>
<name>A0A0N1EQX8_9GAMM</name>
<keyword evidence="5 10" id="KW-0812">Transmembrane</keyword>
<dbReference type="InterPro" id="IPR039426">
    <property type="entry name" value="TonB-dep_rcpt-like"/>
</dbReference>
<keyword evidence="9 10" id="KW-0998">Cell outer membrane</keyword>
<dbReference type="InterPro" id="IPR012910">
    <property type="entry name" value="Plug_dom"/>
</dbReference>
<keyword evidence="7 11" id="KW-0798">TonB box</keyword>
<comment type="caution">
    <text evidence="14">The sequence shown here is derived from an EMBL/GenBank/DDBJ whole genome shotgun (WGS) entry which is preliminary data.</text>
</comment>
<dbReference type="Proteomes" id="UP000037848">
    <property type="component" value="Unassembled WGS sequence"/>
</dbReference>
<dbReference type="InterPro" id="IPR037066">
    <property type="entry name" value="Plug_dom_sf"/>
</dbReference>
<keyword evidence="12" id="KW-0732">Signal</keyword>